<dbReference type="EMBL" id="BMLI01000002">
    <property type="protein sequence ID" value="GGN00111.1"/>
    <property type="molecule type" value="Genomic_DNA"/>
</dbReference>
<dbReference type="InterPro" id="IPR018490">
    <property type="entry name" value="cNMP-bd_dom_sf"/>
</dbReference>
<keyword evidence="3" id="KW-1185">Reference proteome</keyword>
<evidence type="ECO:0000313" key="3">
    <source>
        <dbReference type="Proteomes" id="UP000632339"/>
    </source>
</evidence>
<comment type="caution">
    <text evidence="2">The sequence shown here is derived from an EMBL/GenBank/DDBJ whole genome shotgun (WGS) entry which is preliminary data.</text>
</comment>
<feature type="domain" description="Cyclic nucleotide-binding" evidence="1">
    <location>
        <begin position="31"/>
        <end position="122"/>
    </location>
</feature>
<protein>
    <submittedName>
        <fullName evidence="2">Cyclic nucleotide-binding protein</fullName>
    </submittedName>
</protein>
<gene>
    <name evidence="2" type="ORF">GCM10010967_37830</name>
</gene>
<dbReference type="Pfam" id="PF00027">
    <property type="entry name" value="cNMP_binding"/>
    <property type="match status" value="1"/>
</dbReference>
<dbReference type="InterPro" id="IPR000595">
    <property type="entry name" value="cNMP-bd_dom"/>
</dbReference>
<dbReference type="CDD" id="cd00038">
    <property type="entry name" value="CAP_ED"/>
    <property type="match status" value="1"/>
</dbReference>
<proteinExistence type="predicted"/>
<dbReference type="RefSeq" id="WP_019940383.1">
    <property type="nucleotide sequence ID" value="NZ_BMLI01000002.1"/>
</dbReference>
<name>A0ABQ2I7D0_9BACT</name>
<organism evidence="2 3">
    <name type="scientific">Dyadobacter beijingensis</name>
    <dbReference type="NCBI Taxonomy" id="365489"/>
    <lineage>
        <taxon>Bacteria</taxon>
        <taxon>Pseudomonadati</taxon>
        <taxon>Bacteroidota</taxon>
        <taxon>Cytophagia</taxon>
        <taxon>Cytophagales</taxon>
        <taxon>Spirosomataceae</taxon>
        <taxon>Dyadobacter</taxon>
    </lineage>
</organism>
<evidence type="ECO:0000313" key="2">
    <source>
        <dbReference type="EMBL" id="GGN00111.1"/>
    </source>
</evidence>
<accession>A0ABQ2I7D0</accession>
<dbReference type="Proteomes" id="UP000632339">
    <property type="component" value="Unassembled WGS sequence"/>
</dbReference>
<dbReference type="InterPro" id="IPR014710">
    <property type="entry name" value="RmlC-like_jellyroll"/>
</dbReference>
<reference evidence="3" key="1">
    <citation type="journal article" date="2019" name="Int. J. Syst. Evol. Microbiol.">
        <title>The Global Catalogue of Microorganisms (GCM) 10K type strain sequencing project: providing services to taxonomists for standard genome sequencing and annotation.</title>
        <authorList>
            <consortium name="The Broad Institute Genomics Platform"/>
            <consortium name="The Broad Institute Genome Sequencing Center for Infectious Disease"/>
            <person name="Wu L."/>
            <person name="Ma J."/>
        </authorList>
    </citation>
    <scope>NUCLEOTIDE SEQUENCE [LARGE SCALE GENOMIC DNA]</scope>
    <source>
        <strain evidence="3">CGMCC 1.6375</strain>
    </source>
</reference>
<dbReference type="SUPFAM" id="SSF51206">
    <property type="entry name" value="cAMP-binding domain-like"/>
    <property type="match status" value="1"/>
</dbReference>
<dbReference type="Gene3D" id="2.60.120.10">
    <property type="entry name" value="Jelly Rolls"/>
    <property type="match status" value="1"/>
</dbReference>
<sequence length="193" mass="22159">MYHEVIDSLKSVLPVPECVLAGFLKYTKIIRVPKGKLLLSEGDCCDKLWFLGSGLVRGFHAIDDGHGGLLDFTEWFAAPNEFFISAESFLRQTPARECIETLEASEVIYISRTDLYSLYEHYPETNSIGRMIAEHFCLSHMQQLRELRTLSAPERLEAFRTRSGDLFRRVPQKYIASYLGISENYVSKLKARR</sequence>
<evidence type="ECO:0000259" key="1">
    <source>
        <dbReference type="Pfam" id="PF00027"/>
    </source>
</evidence>